<sequence length="72" mass="8893">MNIHNDAYPEPIVRLLNENKYLKEELKEEKEKLENTIGILRRELEETKEDNRKLNNQIEHYLRIKEKMHYTI</sequence>
<organism evidence="2">
    <name type="scientific">marine metagenome</name>
    <dbReference type="NCBI Taxonomy" id="408172"/>
    <lineage>
        <taxon>unclassified sequences</taxon>
        <taxon>metagenomes</taxon>
        <taxon>ecological metagenomes</taxon>
    </lineage>
</organism>
<name>A0A381XHP7_9ZZZZ</name>
<evidence type="ECO:0000256" key="1">
    <source>
        <dbReference type="SAM" id="Coils"/>
    </source>
</evidence>
<feature type="coiled-coil region" evidence="1">
    <location>
        <begin position="12"/>
        <end position="64"/>
    </location>
</feature>
<gene>
    <name evidence="2" type="ORF">METZ01_LOCUS116835</name>
</gene>
<protein>
    <submittedName>
        <fullName evidence="2">Uncharacterized protein</fullName>
    </submittedName>
</protein>
<evidence type="ECO:0000313" key="2">
    <source>
        <dbReference type="EMBL" id="SVA63981.1"/>
    </source>
</evidence>
<proteinExistence type="predicted"/>
<dbReference type="EMBL" id="UINC01015140">
    <property type="protein sequence ID" value="SVA63981.1"/>
    <property type="molecule type" value="Genomic_DNA"/>
</dbReference>
<dbReference type="AlphaFoldDB" id="A0A381XHP7"/>
<reference evidence="2" key="1">
    <citation type="submission" date="2018-05" db="EMBL/GenBank/DDBJ databases">
        <authorList>
            <person name="Lanie J.A."/>
            <person name="Ng W.-L."/>
            <person name="Kazmierczak K.M."/>
            <person name="Andrzejewski T.M."/>
            <person name="Davidsen T.M."/>
            <person name="Wayne K.J."/>
            <person name="Tettelin H."/>
            <person name="Glass J.I."/>
            <person name="Rusch D."/>
            <person name="Podicherti R."/>
            <person name="Tsui H.-C.T."/>
            <person name="Winkler M.E."/>
        </authorList>
    </citation>
    <scope>NUCLEOTIDE SEQUENCE</scope>
</reference>
<keyword evidence="1" id="KW-0175">Coiled coil</keyword>
<accession>A0A381XHP7</accession>